<evidence type="ECO:0000313" key="2">
    <source>
        <dbReference type="EMBL" id="CAF4772386.1"/>
    </source>
</evidence>
<proteinExistence type="predicted"/>
<organism evidence="2 3">
    <name type="scientific">Rotaria socialis</name>
    <dbReference type="NCBI Taxonomy" id="392032"/>
    <lineage>
        <taxon>Eukaryota</taxon>
        <taxon>Metazoa</taxon>
        <taxon>Spiralia</taxon>
        <taxon>Gnathifera</taxon>
        <taxon>Rotifera</taxon>
        <taxon>Eurotatoria</taxon>
        <taxon>Bdelloidea</taxon>
        <taxon>Philodinida</taxon>
        <taxon>Philodinidae</taxon>
        <taxon>Rotaria</taxon>
    </lineage>
</organism>
<comment type="caution">
    <text evidence="2">The sequence shown here is derived from an EMBL/GenBank/DDBJ whole genome shotgun (WGS) entry which is preliminary data.</text>
</comment>
<accession>A0A821MTJ5</accession>
<gene>
    <name evidence="2" type="ORF">UJA718_LOCUS39973</name>
</gene>
<feature type="compositionally biased region" description="Basic residues" evidence="1">
    <location>
        <begin position="100"/>
        <end position="122"/>
    </location>
</feature>
<evidence type="ECO:0000256" key="1">
    <source>
        <dbReference type="SAM" id="MobiDB-lite"/>
    </source>
</evidence>
<name>A0A821MTJ5_9BILA</name>
<feature type="non-terminal residue" evidence="2">
    <location>
        <position position="147"/>
    </location>
</feature>
<dbReference type="AlphaFoldDB" id="A0A821MTJ5"/>
<protein>
    <submittedName>
        <fullName evidence="2">Uncharacterized protein</fullName>
    </submittedName>
</protein>
<dbReference type="Proteomes" id="UP000663873">
    <property type="component" value="Unassembled WGS sequence"/>
</dbReference>
<feature type="compositionally biased region" description="Polar residues" evidence="1">
    <location>
        <begin position="126"/>
        <end position="147"/>
    </location>
</feature>
<feature type="compositionally biased region" description="Acidic residues" evidence="1">
    <location>
        <begin position="56"/>
        <end position="65"/>
    </location>
</feature>
<sequence length="147" mass="16242">MADTNLNQDMSLNPSISIPDMTATEVDVEYQNFIEKIYEDEIDEALKCANISVLSSDDEEEDDDNTNNHNNISEDNGHEQSETGKVFIEQGSQIMLVATKAKRKIKSPPRKRSKASPRRAKHASAMPSQASMPLSSPTNQSTLNGDT</sequence>
<feature type="region of interest" description="Disordered" evidence="1">
    <location>
        <begin position="53"/>
        <end position="147"/>
    </location>
</feature>
<reference evidence="2" key="1">
    <citation type="submission" date="2021-02" db="EMBL/GenBank/DDBJ databases">
        <authorList>
            <person name="Nowell W R."/>
        </authorList>
    </citation>
    <scope>NUCLEOTIDE SEQUENCE</scope>
</reference>
<evidence type="ECO:0000313" key="3">
    <source>
        <dbReference type="Proteomes" id="UP000663873"/>
    </source>
</evidence>
<dbReference type="EMBL" id="CAJOBP010043280">
    <property type="protein sequence ID" value="CAF4772386.1"/>
    <property type="molecule type" value="Genomic_DNA"/>
</dbReference>
<keyword evidence="3" id="KW-1185">Reference proteome</keyword>